<comment type="cofactor">
    <cofactor evidence="1">
        <name>Zn(2+)</name>
        <dbReference type="ChEBI" id="CHEBI:29105"/>
    </cofactor>
</comment>
<dbReference type="CDD" id="cd08662">
    <property type="entry name" value="M13"/>
    <property type="match status" value="1"/>
</dbReference>
<feature type="domain" description="Peptidase M13 N-terminal" evidence="10">
    <location>
        <begin position="53"/>
        <end position="432"/>
    </location>
</feature>
<keyword evidence="7" id="KW-0482">Metalloprotease</keyword>
<proteinExistence type="inferred from homology"/>
<accession>A0A932A7P1</accession>
<keyword evidence="6" id="KW-0862">Zinc</keyword>
<dbReference type="Gene3D" id="3.40.390.10">
    <property type="entry name" value="Collagenase (Catalytic Domain)"/>
    <property type="match status" value="1"/>
</dbReference>
<evidence type="ECO:0000313" key="12">
    <source>
        <dbReference type="Proteomes" id="UP000779809"/>
    </source>
</evidence>
<dbReference type="EMBL" id="JACPNR010000006">
    <property type="protein sequence ID" value="MBI2678229.1"/>
    <property type="molecule type" value="Genomic_DNA"/>
</dbReference>
<dbReference type="InterPro" id="IPR042089">
    <property type="entry name" value="Peptidase_M13_dom_2"/>
</dbReference>
<dbReference type="AlphaFoldDB" id="A0A932A7P1"/>
<dbReference type="GO" id="GO:0004222">
    <property type="term" value="F:metalloendopeptidase activity"/>
    <property type="evidence" value="ECO:0007669"/>
    <property type="project" value="InterPro"/>
</dbReference>
<protein>
    <submittedName>
        <fullName evidence="11">M13 family peptidase</fullName>
    </submittedName>
</protein>
<dbReference type="PANTHER" id="PTHR11733:SF167">
    <property type="entry name" value="FI17812P1-RELATED"/>
    <property type="match status" value="1"/>
</dbReference>
<evidence type="ECO:0000256" key="8">
    <source>
        <dbReference type="SAM" id="SignalP"/>
    </source>
</evidence>
<name>A0A932A7P1_9BACT</name>
<evidence type="ECO:0000259" key="10">
    <source>
        <dbReference type="Pfam" id="PF05649"/>
    </source>
</evidence>
<dbReference type="InterPro" id="IPR018497">
    <property type="entry name" value="Peptidase_M13_C"/>
</dbReference>
<dbReference type="GO" id="GO:0046872">
    <property type="term" value="F:metal ion binding"/>
    <property type="evidence" value="ECO:0007669"/>
    <property type="project" value="UniProtKB-KW"/>
</dbReference>
<organism evidence="11 12">
    <name type="scientific">Candidatus Korobacter versatilis</name>
    <dbReference type="NCBI Taxonomy" id="658062"/>
    <lineage>
        <taxon>Bacteria</taxon>
        <taxon>Pseudomonadati</taxon>
        <taxon>Acidobacteriota</taxon>
        <taxon>Terriglobia</taxon>
        <taxon>Terriglobales</taxon>
        <taxon>Candidatus Korobacteraceae</taxon>
        <taxon>Candidatus Korobacter</taxon>
    </lineage>
</organism>
<sequence length="687" mass="76215">MRQLRILLLVLVCATLASAQTQTPPATQPSSAAPMPKRMTSFDVDAMDKSAQPCQDFYQFACGGFIAKNPIPPDQTRWGRFEMLREYNRAVSRQILDKAAAKKQYADANEQKIGDYYGTCLDQSATTAKKLVPAQQYLAQINGMKSTADLAKVIGSLHKQGLGGMFAWGPAPMLHNAAMTASWADQGGMALGNKDFYTKTDEKSVRIREQYVQHVANMLHLAGAPEADAKTQAQQVMDIEMKLANAAMTPTERRDTTKLDHWTKVADLQAMTPSFTWNNYFVEVGAPKIAELNVGNPAFFTALDAAIKTVPLAQWKTYLKWHFLHGQAESLPVEFSDETFSFYGKVLGGAQQQLPLWNRCMRATDGDLGEALGKYYVDVAFGGNAKERTLKMVGDIERAMETDIKTLDWMTDETKQKALEKLHAVANKIGYPDQWRDYSTLKVVRGDRLGNSLRANTFEFNRQLKKIGGPVDKKEWGMTPPTVNAYYSPLQNNINFPAGILQPPFFDNSIDDAVNYGAIGIVIGHELTHGFDDSGARFAANGDLKNWWSPVDKAEFEKRTSCIADQYSEYSPIEGVKLQGRLTLGENAADNGGSHLAIMALRSSYANGQEPAPKDGFTAEQRFWIGFGQVWCENVRPERARTMALSDPHSPGRFRTNGVVSNSPDFQKAFGCKAGDPMVRQNACRVW</sequence>
<evidence type="ECO:0000256" key="6">
    <source>
        <dbReference type="ARBA" id="ARBA00022833"/>
    </source>
</evidence>
<dbReference type="SUPFAM" id="SSF55486">
    <property type="entry name" value="Metalloproteases ('zincins'), catalytic domain"/>
    <property type="match status" value="1"/>
</dbReference>
<keyword evidence="5" id="KW-0378">Hydrolase</keyword>
<evidence type="ECO:0000256" key="4">
    <source>
        <dbReference type="ARBA" id="ARBA00022723"/>
    </source>
</evidence>
<evidence type="ECO:0000256" key="1">
    <source>
        <dbReference type="ARBA" id="ARBA00001947"/>
    </source>
</evidence>
<dbReference type="InterPro" id="IPR000718">
    <property type="entry name" value="Peptidase_M13"/>
</dbReference>
<evidence type="ECO:0000313" key="11">
    <source>
        <dbReference type="EMBL" id="MBI2678229.1"/>
    </source>
</evidence>
<dbReference type="Pfam" id="PF05649">
    <property type="entry name" value="Peptidase_M13_N"/>
    <property type="match status" value="1"/>
</dbReference>
<dbReference type="InterPro" id="IPR024079">
    <property type="entry name" value="MetalloPept_cat_dom_sf"/>
</dbReference>
<feature type="chain" id="PRO_5037625318" evidence="8">
    <location>
        <begin position="20"/>
        <end position="687"/>
    </location>
</feature>
<dbReference type="Proteomes" id="UP000779809">
    <property type="component" value="Unassembled WGS sequence"/>
</dbReference>
<keyword evidence="4" id="KW-0479">Metal-binding</keyword>
<comment type="similarity">
    <text evidence="2">Belongs to the peptidase M13 family.</text>
</comment>
<dbReference type="GO" id="GO:0005886">
    <property type="term" value="C:plasma membrane"/>
    <property type="evidence" value="ECO:0007669"/>
    <property type="project" value="TreeGrafter"/>
</dbReference>
<reference evidence="11" key="1">
    <citation type="submission" date="2020-07" db="EMBL/GenBank/DDBJ databases">
        <title>Huge and variable diversity of episymbiotic CPR bacteria and DPANN archaea in groundwater ecosystems.</title>
        <authorList>
            <person name="He C.Y."/>
            <person name="Keren R."/>
            <person name="Whittaker M."/>
            <person name="Farag I.F."/>
            <person name="Doudna J."/>
            <person name="Cate J.H.D."/>
            <person name="Banfield J.F."/>
        </authorList>
    </citation>
    <scope>NUCLEOTIDE SEQUENCE</scope>
    <source>
        <strain evidence="11">NC_groundwater_580_Pr5_B-0.1um_64_19</strain>
    </source>
</reference>
<dbReference type="Gene3D" id="1.10.1380.10">
    <property type="entry name" value="Neutral endopeptidase , domain2"/>
    <property type="match status" value="1"/>
</dbReference>
<dbReference type="PANTHER" id="PTHR11733">
    <property type="entry name" value="ZINC METALLOPROTEASE FAMILY M13 NEPRILYSIN-RELATED"/>
    <property type="match status" value="1"/>
</dbReference>
<keyword evidence="3" id="KW-0645">Protease</keyword>
<dbReference type="InterPro" id="IPR008753">
    <property type="entry name" value="Peptidase_M13_N"/>
</dbReference>
<dbReference type="PROSITE" id="PS51885">
    <property type="entry name" value="NEPRILYSIN"/>
    <property type="match status" value="1"/>
</dbReference>
<dbReference type="PRINTS" id="PR00786">
    <property type="entry name" value="NEPRILYSIN"/>
</dbReference>
<dbReference type="GO" id="GO:0016485">
    <property type="term" value="P:protein processing"/>
    <property type="evidence" value="ECO:0007669"/>
    <property type="project" value="TreeGrafter"/>
</dbReference>
<comment type="caution">
    <text evidence="11">The sequence shown here is derived from an EMBL/GenBank/DDBJ whole genome shotgun (WGS) entry which is preliminary data.</text>
</comment>
<evidence type="ECO:0000259" key="9">
    <source>
        <dbReference type="Pfam" id="PF01431"/>
    </source>
</evidence>
<keyword evidence="8" id="KW-0732">Signal</keyword>
<dbReference type="Pfam" id="PF01431">
    <property type="entry name" value="Peptidase_M13"/>
    <property type="match status" value="1"/>
</dbReference>
<evidence type="ECO:0000256" key="5">
    <source>
        <dbReference type="ARBA" id="ARBA00022801"/>
    </source>
</evidence>
<evidence type="ECO:0000256" key="3">
    <source>
        <dbReference type="ARBA" id="ARBA00022670"/>
    </source>
</evidence>
<evidence type="ECO:0000256" key="2">
    <source>
        <dbReference type="ARBA" id="ARBA00007357"/>
    </source>
</evidence>
<evidence type="ECO:0000256" key="7">
    <source>
        <dbReference type="ARBA" id="ARBA00023049"/>
    </source>
</evidence>
<gene>
    <name evidence="11" type="ORF">HYX28_05570</name>
</gene>
<feature type="signal peptide" evidence="8">
    <location>
        <begin position="1"/>
        <end position="19"/>
    </location>
</feature>
<feature type="domain" description="Peptidase M13 C-terminal" evidence="9">
    <location>
        <begin position="484"/>
        <end position="686"/>
    </location>
</feature>